<feature type="non-terminal residue" evidence="2">
    <location>
        <position position="1"/>
    </location>
</feature>
<feature type="compositionally biased region" description="Basic and acidic residues" evidence="1">
    <location>
        <begin position="1"/>
        <end position="17"/>
    </location>
</feature>
<protein>
    <submittedName>
        <fullName evidence="2">Uncharacterized protein</fullName>
    </submittedName>
</protein>
<dbReference type="OrthoDB" id="10072397at2759"/>
<dbReference type="AlphaFoldDB" id="A0A0K8W621"/>
<evidence type="ECO:0000256" key="1">
    <source>
        <dbReference type="SAM" id="MobiDB-lite"/>
    </source>
</evidence>
<organism evidence="2">
    <name type="scientific">Bactrocera latifrons</name>
    <name type="common">Malaysian fruit fly</name>
    <name type="synonym">Chaetodacus latifrons</name>
    <dbReference type="NCBI Taxonomy" id="174628"/>
    <lineage>
        <taxon>Eukaryota</taxon>
        <taxon>Metazoa</taxon>
        <taxon>Ecdysozoa</taxon>
        <taxon>Arthropoda</taxon>
        <taxon>Hexapoda</taxon>
        <taxon>Insecta</taxon>
        <taxon>Pterygota</taxon>
        <taxon>Neoptera</taxon>
        <taxon>Endopterygota</taxon>
        <taxon>Diptera</taxon>
        <taxon>Brachycera</taxon>
        <taxon>Muscomorpha</taxon>
        <taxon>Tephritoidea</taxon>
        <taxon>Tephritidae</taxon>
        <taxon>Bactrocera</taxon>
        <taxon>Bactrocera</taxon>
    </lineage>
</organism>
<feature type="non-terminal residue" evidence="2">
    <location>
        <position position="103"/>
    </location>
</feature>
<reference evidence="2" key="1">
    <citation type="submission" date="2015-06" db="EMBL/GenBank/DDBJ databases">
        <authorList>
            <person name="Hoefler B.C."/>
            <person name="Straight P.D."/>
        </authorList>
    </citation>
    <scope>NUCLEOTIDE SEQUENCE</scope>
</reference>
<name>A0A0K8W621_BACLA</name>
<proteinExistence type="predicted"/>
<feature type="region of interest" description="Disordered" evidence="1">
    <location>
        <begin position="1"/>
        <end position="31"/>
    </location>
</feature>
<sequence length="103" mass="11600">ENEISYIDHKNEVKSQESSETPFTPPPKKQEDIIESTGACIMDTQAVECFVTNNGTQNPCTEPEIETVMYELPRDKNVDTDAVEVSESEKQIAYNEPEIECAK</sequence>
<evidence type="ECO:0000313" key="2">
    <source>
        <dbReference type="EMBL" id="JAI46512.1"/>
    </source>
</evidence>
<gene>
    <name evidence="2" type="ORF">c2_g4_i2</name>
</gene>
<accession>A0A0K8W621</accession>
<dbReference type="EMBL" id="GDHF01005802">
    <property type="protein sequence ID" value="JAI46512.1"/>
    <property type="molecule type" value="Transcribed_RNA"/>
</dbReference>